<name>A0A645CJC6_9ZZZZ</name>
<sequence>MRVAPDGVARFTVCQYHQIDTIEFAAERRGRRVVQHAGALRYRLHPLPDIHALPAQRRMAAPDIRELLRRNGWIAARKIDHLPDRGSGGVVHVVLLHSQTAGACARR</sequence>
<dbReference type="AlphaFoldDB" id="A0A645CJC6"/>
<comment type="caution">
    <text evidence="1">The sequence shown here is derived from an EMBL/GenBank/DDBJ whole genome shotgun (WGS) entry which is preliminary data.</text>
</comment>
<evidence type="ECO:0000313" key="1">
    <source>
        <dbReference type="EMBL" id="MPM77008.1"/>
    </source>
</evidence>
<accession>A0A645CJC6</accession>
<dbReference type="EMBL" id="VSSQ01027650">
    <property type="protein sequence ID" value="MPM77008.1"/>
    <property type="molecule type" value="Genomic_DNA"/>
</dbReference>
<protein>
    <submittedName>
        <fullName evidence="1">Uncharacterized protein</fullName>
    </submittedName>
</protein>
<organism evidence="1">
    <name type="scientific">bioreactor metagenome</name>
    <dbReference type="NCBI Taxonomy" id="1076179"/>
    <lineage>
        <taxon>unclassified sequences</taxon>
        <taxon>metagenomes</taxon>
        <taxon>ecological metagenomes</taxon>
    </lineage>
</organism>
<gene>
    <name evidence="1" type="ORF">SDC9_124007</name>
</gene>
<proteinExistence type="predicted"/>
<reference evidence="1" key="1">
    <citation type="submission" date="2019-08" db="EMBL/GenBank/DDBJ databases">
        <authorList>
            <person name="Kucharzyk K."/>
            <person name="Murdoch R.W."/>
            <person name="Higgins S."/>
            <person name="Loffler F."/>
        </authorList>
    </citation>
    <scope>NUCLEOTIDE SEQUENCE</scope>
</reference>